<protein>
    <submittedName>
        <fullName evidence="2">Uncharacterized protein</fullName>
    </submittedName>
</protein>
<evidence type="ECO:0000313" key="2">
    <source>
        <dbReference type="EMBL" id="KXN71348.1"/>
    </source>
</evidence>
<keyword evidence="1" id="KW-0732">Signal</keyword>
<name>A0A137P8L4_CONC2</name>
<feature type="signal peptide" evidence="1">
    <location>
        <begin position="1"/>
        <end position="22"/>
    </location>
</feature>
<organism evidence="2 3">
    <name type="scientific">Conidiobolus coronatus (strain ATCC 28846 / CBS 209.66 / NRRL 28638)</name>
    <name type="common">Delacroixia coronata</name>
    <dbReference type="NCBI Taxonomy" id="796925"/>
    <lineage>
        <taxon>Eukaryota</taxon>
        <taxon>Fungi</taxon>
        <taxon>Fungi incertae sedis</taxon>
        <taxon>Zoopagomycota</taxon>
        <taxon>Entomophthoromycotina</taxon>
        <taxon>Entomophthoromycetes</taxon>
        <taxon>Entomophthorales</taxon>
        <taxon>Ancylistaceae</taxon>
        <taxon>Conidiobolus</taxon>
    </lineage>
</organism>
<proteinExistence type="predicted"/>
<accession>A0A137P8L4</accession>
<feature type="chain" id="PRO_5007294601" evidence="1">
    <location>
        <begin position="23"/>
        <end position="84"/>
    </location>
</feature>
<dbReference type="EMBL" id="KQ964477">
    <property type="protein sequence ID" value="KXN71348.1"/>
    <property type="molecule type" value="Genomic_DNA"/>
</dbReference>
<sequence>MHSLTILTFIACLFASPVPSRGVQSVSMGGSKGMGGSGAAEAPSALNESVNVAVFKMGTDPAAITTAPQDEFGAEYSKRKRGIN</sequence>
<evidence type="ECO:0000256" key="1">
    <source>
        <dbReference type="SAM" id="SignalP"/>
    </source>
</evidence>
<keyword evidence="3" id="KW-1185">Reference proteome</keyword>
<dbReference type="AlphaFoldDB" id="A0A137P8L4"/>
<dbReference type="Proteomes" id="UP000070444">
    <property type="component" value="Unassembled WGS sequence"/>
</dbReference>
<evidence type="ECO:0000313" key="3">
    <source>
        <dbReference type="Proteomes" id="UP000070444"/>
    </source>
</evidence>
<reference evidence="2 3" key="1">
    <citation type="journal article" date="2015" name="Genome Biol. Evol.">
        <title>Phylogenomic analyses indicate that early fungi evolved digesting cell walls of algal ancestors of land plants.</title>
        <authorList>
            <person name="Chang Y."/>
            <person name="Wang S."/>
            <person name="Sekimoto S."/>
            <person name="Aerts A.L."/>
            <person name="Choi C."/>
            <person name="Clum A."/>
            <person name="LaButti K.M."/>
            <person name="Lindquist E.A."/>
            <person name="Yee Ngan C."/>
            <person name="Ohm R.A."/>
            <person name="Salamov A.A."/>
            <person name="Grigoriev I.V."/>
            <person name="Spatafora J.W."/>
            <person name="Berbee M.L."/>
        </authorList>
    </citation>
    <scope>NUCLEOTIDE SEQUENCE [LARGE SCALE GENOMIC DNA]</scope>
    <source>
        <strain evidence="2 3">NRRL 28638</strain>
    </source>
</reference>
<gene>
    <name evidence="2" type="ORF">CONCODRAFT_5988</name>
</gene>